<sequence length="41" mass="4631">ELKNRKSIFRKTGKKSVKAILWVSADGLRVVDDKTKEESVA</sequence>
<gene>
    <name evidence="1" type="ORF">scyTo_0023380</name>
</gene>
<dbReference type="STRING" id="75743.A0A401QCA6"/>
<reference evidence="1 2" key="1">
    <citation type="journal article" date="2018" name="Nat. Ecol. Evol.">
        <title>Shark genomes provide insights into elasmobranch evolution and the origin of vertebrates.</title>
        <authorList>
            <person name="Hara Y"/>
            <person name="Yamaguchi K"/>
            <person name="Onimaru K"/>
            <person name="Kadota M"/>
            <person name="Koyanagi M"/>
            <person name="Keeley SD"/>
            <person name="Tatsumi K"/>
            <person name="Tanaka K"/>
            <person name="Motone F"/>
            <person name="Kageyama Y"/>
            <person name="Nozu R"/>
            <person name="Adachi N"/>
            <person name="Nishimura O"/>
            <person name="Nakagawa R"/>
            <person name="Tanegashima C"/>
            <person name="Kiyatake I"/>
            <person name="Matsumoto R"/>
            <person name="Murakumo K"/>
            <person name="Nishida K"/>
            <person name="Terakita A"/>
            <person name="Kuratani S"/>
            <person name="Sato K"/>
            <person name="Hyodo S Kuraku.S."/>
        </authorList>
    </citation>
    <scope>NUCLEOTIDE SEQUENCE [LARGE SCALE GENOMIC DNA]</scope>
</reference>
<feature type="non-terminal residue" evidence="1">
    <location>
        <position position="1"/>
    </location>
</feature>
<dbReference type="EMBL" id="BFAA01028850">
    <property type="protein sequence ID" value="GCB82972.1"/>
    <property type="molecule type" value="Genomic_DNA"/>
</dbReference>
<dbReference type="AlphaFoldDB" id="A0A401QCA6"/>
<name>A0A401QCA6_SCYTO</name>
<protein>
    <recommendedName>
        <fullName evidence="3">PID domain-containing protein</fullName>
    </recommendedName>
</protein>
<comment type="caution">
    <text evidence="1">The sequence shown here is derived from an EMBL/GenBank/DDBJ whole genome shotgun (WGS) entry which is preliminary data.</text>
</comment>
<keyword evidence="2" id="KW-1185">Reference proteome</keyword>
<evidence type="ECO:0000313" key="1">
    <source>
        <dbReference type="EMBL" id="GCB82972.1"/>
    </source>
</evidence>
<evidence type="ECO:0000313" key="2">
    <source>
        <dbReference type="Proteomes" id="UP000288216"/>
    </source>
</evidence>
<organism evidence="1 2">
    <name type="scientific">Scyliorhinus torazame</name>
    <name type="common">Cloudy catshark</name>
    <name type="synonym">Catulus torazame</name>
    <dbReference type="NCBI Taxonomy" id="75743"/>
    <lineage>
        <taxon>Eukaryota</taxon>
        <taxon>Metazoa</taxon>
        <taxon>Chordata</taxon>
        <taxon>Craniata</taxon>
        <taxon>Vertebrata</taxon>
        <taxon>Chondrichthyes</taxon>
        <taxon>Elasmobranchii</taxon>
        <taxon>Galeomorphii</taxon>
        <taxon>Galeoidea</taxon>
        <taxon>Carcharhiniformes</taxon>
        <taxon>Scyliorhinidae</taxon>
        <taxon>Scyliorhinus</taxon>
    </lineage>
</organism>
<proteinExistence type="predicted"/>
<evidence type="ECO:0008006" key="3">
    <source>
        <dbReference type="Google" id="ProtNLM"/>
    </source>
</evidence>
<accession>A0A401QCA6</accession>
<dbReference type="Proteomes" id="UP000288216">
    <property type="component" value="Unassembled WGS sequence"/>
</dbReference>